<gene>
    <name evidence="3" type="ORF">Cvel_20529</name>
</gene>
<dbReference type="AlphaFoldDB" id="A0A0G4G752"/>
<dbReference type="Gene3D" id="3.30.420.10">
    <property type="entry name" value="Ribonuclease H-like superfamily/Ribonuclease H"/>
    <property type="match status" value="2"/>
</dbReference>
<evidence type="ECO:0000259" key="2">
    <source>
        <dbReference type="PROSITE" id="PS50994"/>
    </source>
</evidence>
<feature type="domain" description="Integrase catalytic" evidence="2">
    <location>
        <begin position="549"/>
        <end position="708"/>
    </location>
</feature>
<dbReference type="SUPFAM" id="SSF53098">
    <property type="entry name" value="Ribonuclease H-like"/>
    <property type="match status" value="2"/>
</dbReference>
<dbReference type="PANTHER" id="PTHR37984:SF5">
    <property type="entry name" value="PROTEIN NYNRIN-LIKE"/>
    <property type="match status" value="1"/>
</dbReference>
<sequence length="855" mass="97571">MPAEHSVDTGAPFCRHCSRLVDGGSTERPGFEAVIAGATGNALLMQAALPFLEKVRSSVPSDPAVRDVYEYLKTGTLPTEGNRMKAVMAQESLFELRDGLLYCYVGETEQLYVPAHLRETVMVMHHNHPMGGHIAGRRLAERLLREFWWPALRKDVGEWVEKCRPCQERRAAAPQRTPHTLPVPTRPFQVVGIDVKGPLPLTKRGNRFVLVVTYALTRWPETFALPEVPGWMMAKILFEEIICRYGFIEVLVSDRGTNFLSKIVRELLALMRSRHHTTTGYHPQTNGIPERFNRFWAEGVGKQLDDEKGDWDLYLQPFNAAYRTAPHSETGLSPFKLLFADTPQSVLRVQSIAEGARAPPVCYDEYYGFIRQKRVEKIDRAVNRAEKERQAREKRNPPRMTRRFRVGDRVLLRRPIPQLGFPAFSAKADGPFVVVGTPRNRPHVAVIRRESATTDWRKEEGEDRLQLWEEGKKDGDGYEGGGEEIPAGPMHHNHPMGGHIAGRRLAERLLREFWWPALRKDVGEWVEKCRPCQERRAAAPQRTPHTLPVPTRPFQVVGIDVKGPLPLTKRGNRFVLVVTYALTRWPETFALPEVPGWMMAKILFEEIICRYGFIEVLVSDRGTNFLSKIVRELLALMRSRHHTTTGYHPQTNGIPERFNRFWAEGVGKQLDDEKGDWDLYLQPFNAAYRTAPHSETGLSPFKLLFADTPQSVLRVQSIAEGARAPPVCYDEYYGFIRQKRVEKIDRAVNRAEKERQAREKRNPPRMTRRFRVGDRVLLRRPIPQLGFPAFSAKADGPFVVVGTPRNRPHVAVIRRESATTDWRKEEGEDRLQLWEEGKKDGDGYEGGGEEIPAGP</sequence>
<accession>A0A0G4G752</accession>
<reference evidence="3" key="1">
    <citation type="submission" date="2014-11" db="EMBL/GenBank/DDBJ databases">
        <authorList>
            <person name="Otto D Thomas"/>
            <person name="Naeem Raeece"/>
        </authorList>
    </citation>
    <scope>NUCLEOTIDE SEQUENCE</scope>
</reference>
<feature type="domain" description="Integrase catalytic" evidence="2">
    <location>
        <begin position="183"/>
        <end position="342"/>
    </location>
</feature>
<dbReference type="GO" id="GO:0003676">
    <property type="term" value="F:nucleic acid binding"/>
    <property type="evidence" value="ECO:0007669"/>
    <property type="project" value="InterPro"/>
</dbReference>
<dbReference type="EMBL" id="CDMZ01000939">
    <property type="protein sequence ID" value="CEM24326.1"/>
    <property type="molecule type" value="Genomic_DNA"/>
</dbReference>
<evidence type="ECO:0000256" key="1">
    <source>
        <dbReference type="SAM" id="MobiDB-lite"/>
    </source>
</evidence>
<dbReference type="InterPro" id="IPR036397">
    <property type="entry name" value="RNaseH_sf"/>
</dbReference>
<dbReference type="InterPro" id="IPR001584">
    <property type="entry name" value="Integrase_cat-core"/>
</dbReference>
<proteinExistence type="predicted"/>
<dbReference type="PROSITE" id="PS50994">
    <property type="entry name" value="INTEGRASE"/>
    <property type="match status" value="2"/>
</dbReference>
<dbReference type="GO" id="GO:0015074">
    <property type="term" value="P:DNA integration"/>
    <property type="evidence" value="ECO:0007669"/>
    <property type="project" value="InterPro"/>
</dbReference>
<feature type="compositionally biased region" description="Basic and acidic residues" evidence="1">
    <location>
        <begin position="819"/>
        <end position="842"/>
    </location>
</feature>
<organism evidence="3">
    <name type="scientific">Chromera velia CCMP2878</name>
    <dbReference type="NCBI Taxonomy" id="1169474"/>
    <lineage>
        <taxon>Eukaryota</taxon>
        <taxon>Sar</taxon>
        <taxon>Alveolata</taxon>
        <taxon>Colpodellida</taxon>
        <taxon>Chromeraceae</taxon>
        <taxon>Chromera</taxon>
    </lineage>
</organism>
<dbReference type="FunFam" id="1.10.340.70:FF:000001">
    <property type="entry name" value="Retrovirus-related Pol polyprotein from transposon gypsy-like Protein"/>
    <property type="match status" value="1"/>
</dbReference>
<name>A0A0G4G752_9ALVE</name>
<feature type="region of interest" description="Disordered" evidence="1">
    <location>
        <begin position="819"/>
        <end position="855"/>
    </location>
</feature>
<dbReference type="Pfam" id="PF17921">
    <property type="entry name" value="Integrase_H2C2"/>
    <property type="match status" value="2"/>
</dbReference>
<dbReference type="Gene3D" id="1.10.340.70">
    <property type="match status" value="2"/>
</dbReference>
<dbReference type="PANTHER" id="PTHR37984">
    <property type="entry name" value="PROTEIN CBG26694"/>
    <property type="match status" value="1"/>
</dbReference>
<dbReference type="InterPro" id="IPR041588">
    <property type="entry name" value="Integrase_H2C2"/>
</dbReference>
<protein>
    <recommendedName>
        <fullName evidence="2">Integrase catalytic domain-containing protein</fullName>
    </recommendedName>
</protein>
<dbReference type="InterPro" id="IPR012337">
    <property type="entry name" value="RNaseH-like_sf"/>
</dbReference>
<evidence type="ECO:0000313" key="3">
    <source>
        <dbReference type="EMBL" id="CEM24326.1"/>
    </source>
</evidence>
<dbReference type="FunFam" id="3.30.420.10:FF:000032">
    <property type="entry name" value="Retrovirus-related Pol polyprotein from transposon 297-like Protein"/>
    <property type="match status" value="2"/>
</dbReference>
<dbReference type="InterPro" id="IPR050951">
    <property type="entry name" value="Retrovirus_Pol_polyprotein"/>
</dbReference>